<dbReference type="Pfam" id="PF01607">
    <property type="entry name" value="CBM_14"/>
    <property type="match status" value="1"/>
</dbReference>
<keyword evidence="2" id="KW-1015">Disulfide bond</keyword>
<feature type="region of interest" description="Disordered" evidence="3">
    <location>
        <begin position="153"/>
        <end position="223"/>
    </location>
</feature>
<feature type="region of interest" description="Disordered" evidence="3">
    <location>
        <begin position="404"/>
        <end position="429"/>
    </location>
</feature>
<feature type="compositionally biased region" description="Acidic residues" evidence="3">
    <location>
        <begin position="505"/>
        <end position="518"/>
    </location>
</feature>
<feature type="compositionally biased region" description="Low complexity" evidence="3">
    <location>
        <begin position="253"/>
        <end position="271"/>
    </location>
</feature>
<feature type="domain" description="Chitin-binding type-2" evidence="4">
    <location>
        <begin position="907"/>
        <end position="971"/>
    </location>
</feature>
<dbReference type="EMBL" id="JAAOIC020000032">
    <property type="protein sequence ID" value="KAG8039793.1"/>
    <property type="molecule type" value="Genomic_DNA"/>
</dbReference>
<feature type="compositionally biased region" description="Acidic residues" evidence="3">
    <location>
        <begin position="656"/>
        <end position="665"/>
    </location>
</feature>
<organism evidence="5 6">
    <name type="scientific">Cotesia typhae</name>
    <dbReference type="NCBI Taxonomy" id="2053667"/>
    <lineage>
        <taxon>Eukaryota</taxon>
        <taxon>Metazoa</taxon>
        <taxon>Ecdysozoa</taxon>
        <taxon>Arthropoda</taxon>
        <taxon>Hexapoda</taxon>
        <taxon>Insecta</taxon>
        <taxon>Pterygota</taxon>
        <taxon>Neoptera</taxon>
        <taxon>Endopterygota</taxon>
        <taxon>Hymenoptera</taxon>
        <taxon>Apocrita</taxon>
        <taxon>Ichneumonoidea</taxon>
        <taxon>Braconidae</taxon>
        <taxon>Microgastrinae</taxon>
        <taxon>Cotesia</taxon>
    </lineage>
</organism>
<feature type="region of interest" description="Disordered" evidence="3">
    <location>
        <begin position="645"/>
        <end position="748"/>
    </location>
</feature>
<feature type="compositionally biased region" description="Low complexity" evidence="3">
    <location>
        <begin position="837"/>
        <end position="859"/>
    </location>
</feature>
<evidence type="ECO:0000313" key="6">
    <source>
        <dbReference type="Proteomes" id="UP000729913"/>
    </source>
</evidence>
<feature type="region of interest" description="Disordered" evidence="3">
    <location>
        <begin position="492"/>
        <end position="522"/>
    </location>
</feature>
<dbReference type="GO" id="GO:0005576">
    <property type="term" value="C:extracellular region"/>
    <property type="evidence" value="ECO:0007669"/>
    <property type="project" value="InterPro"/>
</dbReference>
<feature type="compositionally biased region" description="Basic and acidic residues" evidence="3">
    <location>
        <begin position="171"/>
        <end position="183"/>
    </location>
</feature>
<name>A0A8J5QSE0_9HYME</name>
<dbReference type="AlphaFoldDB" id="A0A8J5QSE0"/>
<dbReference type="OrthoDB" id="10065127at2759"/>
<dbReference type="PANTHER" id="PTHR23301">
    <property type="entry name" value="CHITIN BINDING PERITROPHIN-A"/>
    <property type="match status" value="1"/>
</dbReference>
<feature type="compositionally biased region" description="Basic and acidic residues" evidence="3">
    <location>
        <begin position="575"/>
        <end position="599"/>
    </location>
</feature>
<proteinExistence type="predicted"/>
<feature type="region of interest" description="Disordered" evidence="3">
    <location>
        <begin position="565"/>
        <end position="617"/>
    </location>
</feature>
<feature type="compositionally biased region" description="Polar residues" evidence="3">
    <location>
        <begin position="646"/>
        <end position="655"/>
    </location>
</feature>
<reference evidence="5" key="1">
    <citation type="submission" date="2020-03" db="EMBL/GenBank/DDBJ databases">
        <authorList>
            <person name="Chebbi M.A."/>
            <person name="Drezen J.M."/>
        </authorList>
    </citation>
    <scope>NUCLEOTIDE SEQUENCE</scope>
    <source>
        <tissue evidence="5">Whole body</tissue>
    </source>
</reference>
<evidence type="ECO:0000256" key="1">
    <source>
        <dbReference type="ARBA" id="ARBA00022669"/>
    </source>
</evidence>
<evidence type="ECO:0000259" key="4">
    <source>
        <dbReference type="PROSITE" id="PS50940"/>
    </source>
</evidence>
<gene>
    <name evidence="5" type="ORF">G9C98_000522</name>
</gene>
<keyword evidence="6" id="KW-1185">Reference proteome</keyword>
<feature type="compositionally biased region" description="Low complexity" evidence="3">
    <location>
        <begin position="698"/>
        <end position="745"/>
    </location>
</feature>
<dbReference type="InterPro" id="IPR051940">
    <property type="entry name" value="Chitin_bind-dev_reg"/>
</dbReference>
<dbReference type="Proteomes" id="UP000729913">
    <property type="component" value="Unassembled WGS sequence"/>
</dbReference>
<feature type="region of interest" description="Disordered" evidence="3">
    <location>
        <begin position="248"/>
        <end position="306"/>
    </location>
</feature>
<feature type="domain" description="Chitin-binding type-2" evidence="4">
    <location>
        <begin position="1"/>
        <end position="43"/>
    </location>
</feature>
<dbReference type="PROSITE" id="PS50940">
    <property type="entry name" value="CHIT_BIND_II"/>
    <property type="match status" value="2"/>
</dbReference>
<evidence type="ECO:0000256" key="2">
    <source>
        <dbReference type="ARBA" id="ARBA00023157"/>
    </source>
</evidence>
<sequence>MFHVCTIGQKDEIMDIKFLCLNGTVFDQETRVCERVDEVDCSKSERFYNLNLELYGNNAVTLSLHEGEDENEETPVVIEDHQGSIHYSSTSNSQVSINGNDASSIFHPTSSTIQTLLNVNGNANNPSLINPIFHNSGISSSTEHYNNARETVDYQTDTNNNDQDDDEDDGDASRDENQDRRYLEPIQASNQGKVSKLTTSSGISSHEGTKSKITQSQLLQHQQHSRIPTGFLTIAQMNSGGAPRPFFPPPKPTGKTTHQSQTSHVTQHIHIPPVPPIPQLKPHQVTINLPPPLPQRIVSQNPSPLLPSQSRVIVTAKASVSDESGRPLNSTQLVTLPLPTIPASYDDYKEGDESFDPFYRDVPKIRNTRRSYAWEAMENFRRFKRSTDDVKVGTPMSYDEEYADVSENNDTKPVEADNKDYLNDDDDDDYNFEGSYEVEGEKEEVDGREEFPVAEKQVDLLVKVEKKNISEVDGDEFNIDKNLTTLSNLNLNMNNESDDSKVEEKAEEEEGEEEDYISSEEYSQVPATEYDLLIDEQDDELSNITELIVTEMINNSTEITITTDYPTTVQPYDSSEVKNNEDSEKKTDGDEDGVLKFTDEIPLSGNADYDKEDEDKVEQVIESVPVSSMPMDYVDDNYEPQHYQDQKISLSANVTTEDDDDDDDDGRVKAEDENNSTATDDNFKAEVESSTGIFISFTTPDTTSVSTMSSTTSTTPGTTSPSSTTTTTPTTTTTTSTTTSKPPKTLFKPITTRKNYNYIPPTTTPAPVVIKTRLPLLNPKPAKPPKSYNEIAPKPVIRKVPLVAKRFTTMRNIEVESTTNSIDFNNNPPEDIEANLTSYSSSTSTTTETPTTVASTATESSEKSTEMFADAAITSSSEETKLEEIPTTTMAPEVGKKYFTVRKPIDVFNCLNVELYRFYADKRDCRLFHYCSPGFTSRQVLDFRFVCEEGTVFDEISQSCVYQMEDSKCRKKVW</sequence>
<feature type="compositionally biased region" description="Polar residues" evidence="3">
    <location>
        <begin position="187"/>
        <end position="214"/>
    </location>
</feature>
<feature type="region of interest" description="Disordered" evidence="3">
    <location>
        <begin position="820"/>
        <end position="861"/>
    </location>
</feature>
<comment type="caution">
    <text evidence="5">The sequence shown here is derived from an EMBL/GenBank/DDBJ whole genome shotgun (WGS) entry which is preliminary data.</text>
</comment>
<dbReference type="SMART" id="SM00494">
    <property type="entry name" value="ChtBD2"/>
    <property type="match status" value="1"/>
</dbReference>
<keyword evidence="1" id="KW-0147">Chitin-binding</keyword>
<protein>
    <recommendedName>
        <fullName evidence="4">Chitin-binding type-2 domain-containing protein</fullName>
    </recommendedName>
</protein>
<dbReference type="GO" id="GO:0008061">
    <property type="term" value="F:chitin binding"/>
    <property type="evidence" value="ECO:0007669"/>
    <property type="project" value="UniProtKB-KW"/>
</dbReference>
<feature type="compositionally biased region" description="Polar residues" evidence="3">
    <location>
        <begin position="688"/>
        <end position="697"/>
    </location>
</feature>
<evidence type="ECO:0000256" key="3">
    <source>
        <dbReference type="SAM" id="MobiDB-lite"/>
    </source>
</evidence>
<dbReference type="InterPro" id="IPR002557">
    <property type="entry name" value="Chitin-bd_dom"/>
</dbReference>
<feature type="compositionally biased region" description="Basic and acidic residues" evidence="3">
    <location>
        <begin position="409"/>
        <end position="422"/>
    </location>
</feature>
<dbReference type="PANTHER" id="PTHR23301:SF0">
    <property type="entry name" value="CHITIN-BINDING TYPE-2 DOMAIN-CONTAINING PROTEIN-RELATED"/>
    <property type="match status" value="1"/>
</dbReference>
<reference evidence="5" key="2">
    <citation type="submission" date="2021-04" db="EMBL/GenBank/DDBJ databases">
        <title>Genome-wide patterns of bracovirus chromosomal integration into multiple host tissues during parasitism.</title>
        <authorList>
            <person name="Chebbi M.A.C."/>
        </authorList>
    </citation>
    <scope>NUCLEOTIDE SEQUENCE</scope>
    <source>
        <tissue evidence="5">Whole body</tissue>
    </source>
</reference>
<evidence type="ECO:0000313" key="5">
    <source>
        <dbReference type="EMBL" id="KAG8039793.1"/>
    </source>
</evidence>
<accession>A0A8J5QSE0</accession>